<dbReference type="Pfam" id="PF19877">
    <property type="entry name" value="DUF6350"/>
    <property type="match status" value="1"/>
</dbReference>
<proteinExistence type="predicted"/>
<evidence type="ECO:0000313" key="4">
    <source>
        <dbReference type="Proteomes" id="UP000546642"/>
    </source>
</evidence>
<dbReference type="AlphaFoldDB" id="A0A7W9YDL6"/>
<keyword evidence="2" id="KW-0472">Membrane</keyword>
<dbReference type="EMBL" id="JACHDS010000001">
    <property type="protein sequence ID" value="MBB6170010.1"/>
    <property type="molecule type" value="Genomic_DNA"/>
</dbReference>
<keyword evidence="2" id="KW-1133">Transmembrane helix</keyword>
<sequence>MYTAGGLAAGWAAGVGLVVLLTVTAIGWAAAPHGAFDQDVDGVLRTAVQMWLVGHLVGFGIPGGQVGMLPLGLVVLPGLVLYRSGRWLARSCELPRLRHLFRAALAIAGPYAAISGTLALIGQTEAIRPSVVQALLAGFALAFAAGGMGVLHQLLKDKGIPKRRLLEVMPERPRSLLAGTLGATGTLLVAGALLVAVPLALNHGEAAAITHQLSPGIIGGILLILLQLLYLPNAVVFGTAYAIGPGFALGSGTMVAPTGITVGALPLFPMLAALPDNGPAPAISLVALAAPFAAGIVGGILTQRSAPTLVGEAAPLWGFVCGVSTGLVLAALSLIAGGSLGADRLAVVGPSAWQVGVITALEVGVAAAITAWLANWRYLRRIRAAEGEDGQRPHAGPPPGAERADAVTEPRAASSDTGASDTAPADAPTADAAPTLTLIRTDPDTYYVEDRGAADPVDEPETGTGGATRPRRRIALPTWRPRLPHWGRGRGRTGGKGSGATEPDDAEELYGITYEVDPDDGAPPEAETEAGTAEHSVGRRPDGPGSGHRDR</sequence>
<feature type="transmembrane region" description="Helical" evidence="2">
    <location>
        <begin position="7"/>
        <end position="31"/>
    </location>
</feature>
<comment type="caution">
    <text evidence="3">The sequence shown here is derived from an EMBL/GenBank/DDBJ whole genome shotgun (WGS) entry which is preliminary data.</text>
</comment>
<feature type="compositionally biased region" description="Basic residues" evidence="1">
    <location>
        <begin position="482"/>
        <end position="493"/>
    </location>
</feature>
<name>A0A7W9YDL6_9ACTN</name>
<evidence type="ECO:0000256" key="1">
    <source>
        <dbReference type="SAM" id="MobiDB-lite"/>
    </source>
</evidence>
<organism evidence="3 4">
    <name type="scientific">Nocardiopsis mwathae</name>
    <dbReference type="NCBI Taxonomy" id="1472723"/>
    <lineage>
        <taxon>Bacteria</taxon>
        <taxon>Bacillati</taxon>
        <taxon>Actinomycetota</taxon>
        <taxon>Actinomycetes</taxon>
        <taxon>Streptosporangiales</taxon>
        <taxon>Nocardiopsidaceae</taxon>
        <taxon>Nocardiopsis</taxon>
    </lineage>
</organism>
<evidence type="ECO:0008006" key="5">
    <source>
        <dbReference type="Google" id="ProtNLM"/>
    </source>
</evidence>
<feature type="transmembrane region" description="Helical" evidence="2">
    <location>
        <begin position="280"/>
        <end position="302"/>
    </location>
</feature>
<accession>A0A7W9YDL6</accession>
<feature type="transmembrane region" description="Helical" evidence="2">
    <location>
        <begin position="51"/>
        <end position="82"/>
    </location>
</feature>
<feature type="transmembrane region" description="Helical" evidence="2">
    <location>
        <begin position="255"/>
        <end position="274"/>
    </location>
</feature>
<protein>
    <recommendedName>
        <fullName evidence="5">Integral membrane protein</fullName>
    </recommendedName>
</protein>
<gene>
    <name evidence="3" type="ORF">HNR23_000070</name>
</gene>
<dbReference type="Proteomes" id="UP000546642">
    <property type="component" value="Unassembled WGS sequence"/>
</dbReference>
<feature type="transmembrane region" description="Helical" evidence="2">
    <location>
        <begin position="176"/>
        <end position="197"/>
    </location>
</feature>
<feature type="transmembrane region" description="Helical" evidence="2">
    <location>
        <begin position="134"/>
        <end position="155"/>
    </location>
</feature>
<reference evidence="3 4" key="1">
    <citation type="submission" date="2020-08" db="EMBL/GenBank/DDBJ databases">
        <title>Sequencing the genomes of 1000 actinobacteria strains.</title>
        <authorList>
            <person name="Klenk H.-P."/>
        </authorList>
    </citation>
    <scope>NUCLEOTIDE SEQUENCE [LARGE SCALE GENOMIC DNA]</scope>
    <source>
        <strain evidence="3 4">DSM 46659</strain>
    </source>
</reference>
<keyword evidence="2" id="KW-0812">Transmembrane</keyword>
<dbReference type="RefSeq" id="WP_343070367.1">
    <property type="nucleotide sequence ID" value="NZ_JACHDS010000001.1"/>
</dbReference>
<feature type="compositionally biased region" description="Basic and acidic residues" evidence="1">
    <location>
        <begin position="536"/>
        <end position="551"/>
    </location>
</feature>
<evidence type="ECO:0000256" key="2">
    <source>
        <dbReference type="SAM" id="Phobius"/>
    </source>
</evidence>
<evidence type="ECO:0000313" key="3">
    <source>
        <dbReference type="EMBL" id="MBB6170010.1"/>
    </source>
</evidence>
<dbReference type="InterPro" id="IPR045931">
    <property type="entry name" value="DUF6350"/>
</dbReference>
<feature type="transmembrane region" description="Helical" evidence="2">
    <location>
        <begin position="352"/>
        <end position="374"/>
    </location>
</feature>
<feature type="transmembrane region" description="Helical" evidence="2">
    <location>
        <begin position="103"/>
        <end position="122"/>
    </location>
</feature>
<keyword evidence="4" id="KW-1185">Reference proteome</keyword>
<feature type="region of interest" description="Disordered" evidence="1">
    <location>
        <begin position="387"/>
        <end position="551"/>
    </location>
</feature>
<feature type="compositionally biased region" description="Acidic residues" evidence="1">
    <location>
        <begin position="516"/>
        <end position="528"/>
    </location>
</feature>
<feature type="transmembrane region" description="Helical" evidence="2">
    <location>
        <begin position="314"/>
        <end position="340"/>
    </location>
</feature>
<feature type="transmembrane region" description="Helical" evidence="2">
    <location>
        <begin position="217"/>
        <end position="243"/>
    </location>
</feature>
<feature type="compositionally biased region" description="Low complexity" evidence="1">
    <location>
        <begin position="412"/>
        <end position="435"/>
    </location>
</feature>